<feature type="compositionally biased region" description="Basic and acidic residues" evidence="1">
    <location>
        <begin position="27"/>
        <end position="57"/>
    </location>
</feature>
<proteinExistence type="predicted"/>
<dbReference type="EMBL" id="CVRI01000006">
    <property type="protein sequence ID" value="CRK88080.1"/>
    <property type="molecule type" value="Genomic_DNA"/>
</dbReference>
<evidence type="ECO:0000313" key="3">
    <source>
        <dbReference type="Proteomes" id="UP000183832"/>
    </source>
</evidence>
<protein>
    <submittedName>
        <fullName evidence="2">CLUMA_CG001865, isoform A</fullName>
    </submittedName>
</protein>
<evidence type="ECO:0000313" key="2">
    <source>
        <dbReference type="EMBL" id="CRK88080.1"/>
    </source>
</evidence>
<name>A0A1J1HJ53_9DIPT</name>
<dbReference type="AlphaFoldDB" id="A0A1J1HJ53"/>
<feature type="region of interest" description="Disordered" evidence="1">
    <location>
        <begin position="27"/>
        <end position="64"/>
    </location>
</feature>
<sequence length="64" mass="7758">MMIKWKKQCEFCNKNLRMKTKIEAITNKRSEEKNRRLNGELGKLSETKQSHSDKMENKNQFSFY</sequence>
<accession>A0A1J1HJ53</accession>
<keyword evidence="3" id="KW-1185">Reference proteome</keyword>
<dbReference type="Proteomes" id="UP000183832">
    <property type="component" value="Unassembled WGS sequence"/>
</dbReference>
<organism evidence="2 3">
    <name type="scientific">Clunio marinus</name>
    <dbReference type="NCBI Taxonomy" id="568069"/>
    <lineage>
        <taxon>Eukaryota</taxon>
        <taxon>Metazoa</taxon>
        <taxon>Ecdysozoa</taxon>
        <taxon>Arthropoda</taxon>
        <taxon>Hexapoda</taxon>
        <taxon>Insecta</taxon>
        <taxon>Pterygota</taxon>
        <taxon>Neoptera</taxon>
        <taxon>Endopterygota</taxon>
        <taxon>Diptera</taxon>
        <taxon>Nematocera</taxon>
        <taxon>Chironomoidea</taxon>
        <taxon>Chironomidae</taxon>
        <taxon>Clunio</taxon>
    </lineage>
</organism>
<gene>
    <name evidence="2" type="ORF">CLUMA_CG001865</name>
</gene>
<evidence type="ECO:0000256" key="1">
    <source>
        <dbReference type="SAM" id="MobiDB-lite"/>
    </source>
</evidence>
<reference evidence="2 3" key="1">
    <citation type="submission" date="2015-04" db="EMBL/GenBank/DDBJ databases">
        <authorList>
            <person name="Syromyatnikov M.Y."/>
            <person name="Popov V.N."/>
        </authorList>
    </citation>
    <scope>NUCLEOTIDE SEQUENCE [LARGE SCALE GENOMIC DNA]</scope>
</reference>